<organism evidence="1 2">
    <name type="scientific">Pannonibacter phragmitetus</name>
    <dbReference type="NCBI Taxonomy" id="121719"/>
    <lineage>
        <taxon>Bacteria</taxon>
        <taxon>Pseudomonadati</taxon>
        <taxon>Pseudomonadota</taxon>
        <taxon>Alphaproteobacteria</taxon>
        <taxon>Hyphomicrobiales</taxon>
        <taxon>Stappiaceae</taxon>
        <taxon>Pannonibacter</taxon>
    </lineage>
</organism>
<dbReference type="GO" id="GO:0003824">
    <property type="term" value="F:catalytic activity"/>
    <property type="evidence" value="ECO:0007669"/>
    <property type="project" value="InterPro"/>
</dbReference>
<protein>
    <submittedName>
        <fullName evidence="1">Uncharacterized protein</fullName>
    </submittedName>
</protein>
<sequence length="116" mass="12583">MKLDAALEARLTQASAMLAECRRQGGALERLPEEARPQSMLEGYEIQRRVHALLGDAPVRHWKTSETGPKGAMTAPIHGSRIFTSPPALAASTPWRRRSPCSLARICPSATANPTP</sequence>
<reference evidence="1 2" key="1">
    <citation type="submission" date="2015-10" db="EMBL/GenBank/DDBJ databases">
        <title>The world's first case of liver abscess caused by Pannonibacter phragmitetus.</title>
        <authorList>
            <person name="Ming D."/>
            <person name="Wang M."/>
            <person name="Zhou Y."/>
            <person name="Jiang T."/>
            <person name="Hu S."/>
        </authorList>
    </citation>
    <scope>NUCLEOTIDE SEQUENCE [LARGE SCALE GENOMIC DNA]</scope>
    <source>
        <strain evidence="1 2">31801</strain>
    </source>
</reference>
<dbReference type="AlphaFoldDB" id="A0A0U3N7M0"/>
<dbReference type="KEGG" id="pphr:APZ00_00055"/>
<dbReference type="Proteomes" id="UP000064921">
    <property type="component" value="Chromosome"/>
</dbReference>
<dbReference type="InterPro" id="IPR036663">
    <property type="entry name" value="Fumarylacetoacetase_C_sf"/>
</dbReference>
<gene>
    <name evidence="1" type="ORF">APZ00_00055</name>
</gene>
<keyword evidence="2" id="KW-1185">Reference proteome</keyword>
<dbReference type="EMBL" id="CP013068">
    <property type="protein sequence ID" value="ALV25664.1"/>
    <property type="molecule type" value="Genomic_DNA"/>
</dbReference>
<name>A0A0U3N7M0_9HYPH</name>
<dbReference type="RefSeq" id="WP_058897691.1">
    <property type="nucleotide sequence ID" value="NZ_CP013068.1"/>
</dbReference>
<evidence type="ECO:0000313" key="1">
    <source>
        <dbReference type="EMBL" id="ALV25664.1"/>
    </source>
</evidence>
<dbReference type="Gene3D" id="3.90.850.10">
    <property type="entry name" value="Fumarylacetoacetase-like, C-terminal domain"/>
    <property type="match status" value="1"/>
</dbReference>
<evidence type="ECO:0000313" key="2">
    <source>
        <dbReference type="Proteomes" id="UP000064921"/>
    </source>
</evidence>
<accession>A0A0U3N7M0</accession>
<proteinExistence type="predicted"/>